<dbReference type="Gene3D" id="2.120.10.10">
    <property type="match status" value="1"/>
</dbReference>
<dbReference type="OrthoDB" id="2130735at2759"/>
<protein>
    <submittedName>
        <fullName evidence="2">Glycoside hydrolase family 93 protein</fullName>
    </submittedName>
</protein>
<keyword evidence="2" id="KW-0378">Hydrolase</keyword>
<name>A0A2J6QYL9_HYAVF</name>
<evidence type="ECO:0000256" key="1">
    <source>
        <dbReference type="SAM" id="SignalP"/>
    </source>
</evidence>
<reference evidence="2 3" key="1">
    <citation type="submission" date="2016-04" db="EMBL/GenBank/DDBJ databases">
        <title>A degradative enzymes factory behind the ericoid mycorrhizal symbiosis.</title>
        <authorList>
            <consortium name="DOE Joint Genome Institute"/>
            <person name="Martino E."/>
            <person name="Morin E."/>
            <person name="Grelet G."/>
            <person name="Kuo A."/>
            <person name="Kohler A."/>
            <person name="Daghino S."/>
            <person name="Barry K."/>
            <person name="Choi C."/>
            <person name="Cichocki N."/>
            <person name="Clum A."/>
            <person name="Copeland A."/>
            <person name="Hainaut M."/>
            <person name="Haridas S."/>
            <person name="Labutti K."/>
            <person name="Lindquist E."/>
            <person name="Lipzen A."/>
            <person name="Khouja H.-R."/>
            <person name="Murat C."/>
            <person name="Ohm R."/>
            <person name="Olson A."/>
            <person name="Spatafora J."/>
            <person name="Veneault-Fourrey C."/>
            <person name="Henrissat B."/>
            <person name="Grigoriev I."/>
            <person name="Martin F."/>
            <person name="Perotto S."/>
        </authorList>
    </citation>
    <scope>NUCLEOTIDE SEQUENCE [LARGE SCALE GENOMIC DNA]</scope>
    <source>
        <strain evidence="2 3">F</strain>
    </source>
</reference>
<dbReference type="GO" id="GO:0016787">
    <property type="term" value="F:hydrolase activity"/>
    <property type="evidence" value="ECO:0007669"/>
    <property type="project" value="UniProtKB-KW"/>
</dbReference>
<dbReference type="AlphaFoldDB" id="A0A2J6QYL9"/>
<gene>
    <name evidence="2" type="ORF">L207DRAFT_611444</name>
</gene>
<dbReference type="STRING" id="1149755.A0A2J6QYL9"/>
<dbReference type="PANTHER" id="PTHR38792">
    <property type="entry name" value="BNR/ASP-BOX REPEAT DOMAIN PROTEIN (AFU_ORTHOLOGUE AFUA_7G06430)-RELATED"/>
    <property type="match status" value="1"/>
</dbReference>
<accession>A0A2J6QYL9</accession>
<dbReference type="SUPFAM" id="SSF50939">
    <property type="entry name" value="Sialidases"/>
    <property type="match status" value="1"/>
</dbReference>
<dbReference type="InterPro" id="IPR036278">
    <property type="entry name" value="Sialidase_sf"/>
</dbReference>
<evidence type="ECO:0000313" key="2">
    <source>
        <dbReference type="EMBL" id="PMD31331.1"/>
    </source>
</evidence>
<keyword evidence="3" id="KW-1185">Reference proteome</keyword>
<dbReference type="EMBL" id="KZ613963">
    <property type="protein sequence ID" value="PMD31331.1"/>
    <property type="molecule type" value="Genomic_DNA"/>
</dbReference>
<feature type="chain" id="PRO_5014357357" evidence="1">
    <location>
        <begin position="17"/>
        <end position="399"/>
    </location>
</feature>
<dbReference type="PANTHER" id="PTHR38792:SF3">
    <property type="entry name" value="BNR_ASP-BOX REPEAT DOMAIN PROTEIN (AFU_ORTHOLOGUE AFUA_7G06430)-RELATED"/>
    <property type="match status" value="1"/>
</dbReference>
<sequence length="399" mass="42973">MLFLSLPFILAGITAASPLLLRDTTLSYDTFDNVTVYTAPAAWKNRGTLYGRVVLLNQNCEDDNVLLSTWTVNAPNKTYLPIYKSLDLGRTWTELTKVYFKTPNYTAIAQPFLYELGQPFGDYPAGTIFLSGNTFSRTGTAIELHASLDQGHTFVYVSTVATGGAPNTNDGGTSVWEPFILAHGGTLGVFYSDSRDPLHSQKLSHQTSTDLLTWSAPVNDAASKNYTLRPGMTSIAKMGNDKFIFSYELDKAAGFPAYAKQPIHYRIADSPFEFDNSTELPLVATDGTVASSAPQIVWTPAGGPNGTILTSASHAEDFFINTAYGDPSAWTRVVSGHGIGYSRALQIIPDTDGKVILVFNGGSWQDGPKEVSAGDFLIPGAGSSLDTISNCPSSDPDED</sequence>
<evidence type="ECO:0000313" key="3">
    <source>
        <dbReference type="Proteomes" id="UP000235786"/>
    </source>
</evidence>
<dbReference type="Proteomes" id="UP000235786">
    <property type="component" value="Unassembled WGS sequence"/>
</dbReference>
<organism evidence="2 3">
    <name type="scientific">Hyaloscypha variabilis (strain UAMH 11265 / GT02V1 / F)</name>
    <name type="common">Meliniomyces variabilis</name>
    <dbReference type="NCBI Taxonomy" id="1149755"/>
    <lineage>
        <taxon>Eukaryota</taxon>
        <taxon>Fungi</taxon>
        <taxon>Dikarya</taxon>
        <taxon>Ascomycota</taxon>
        <taxon>Pezizomycotina</taxon>
        <taxon>Leotiomycetes</taxon>
        <taxon>Helotiales</taxon>
        <taxon>Hyaloscyphaceae</taxon>
        <taxon>Hyaloscypha</taxon>
        <taxon>Hyaloscypha variabilis</taxon>
    </lineage>
</organism>
<feature type="signal peptide" evidence="1">
    <location>
        <begin position="1"/>
        <end position="16"/>
    </location>
</feature>
<proteinExistence type="predicted"/>
<keyword evidence="1" id="KW-0732">Signal</keyword>